<evidence type="ECO:0000256" key="1">
    <source>
        <dbReference type="SAM" id="MobiDB-lite"/>
    </source>
</evidence>
<reference evidence="2" key="1">
    <citation type="submission" date="2020-06" db="EMBL/GenBank/DDBJ databases">
        <authorList>
            <consortium name="Plant Systems Biology data submission"/>
        </authorList>
    </citation>
    <scope>NUCLEOTIDE SEQUENCE</scope>
    <source>
        <strain evidence="2">D6</strain>
    </source>
</reference>
<accession>A0A9N8DJQ6</accession>
<evidence type="ECO:0000313" key="2">
    <source>
        <dbReference type="EMBL" id="CAB9503436.1"/>
    </source>
</evidence>
<evidence type="ECO:0000313" key="3">
    <source>
        <dbReference type="Proteomes" id="UP001153069"/>
    </source>
</evidence>
<feature type="compositionally biased region" description="Low complexity" evidence="1">
    <location>
        <begin position="86"/>
        <end position="95"/>
    </location>
</feature>
<feature type="compositionally biased region" description="Low complexity" evidence="1">
    <location>
        <begin position="43"/>
        <end position="56"/>
    </location>
</feature>
<dbReference type="EMBL" id="CAICTM010000164">
    <property type="protein sequence ID" value="CAB9503436.1"/>
    <property type="molecule type" value="Genomic_DNA"/>
</dbReference>
<feature type="region of interest" description="Disordered" evidence="1">
    <location>
        <begin position="43"/>
        <end position="100"/>
    </location>
</feature>
<dbReference type="AlphaFoldDB" id="A0A9N8DJQ6"/>
<gene>
    <name evidence="2" type="ORF">SEMRO_165_G073990.1</name>
</gene>
<sequence length="128" mass="13716">MQDEGQLDPLKIVELRQRALAALAQGVNVDELTNAYDQGVDVDGVADASDQGVDVGPSTAAPTTSGRSEATENEMRSNRQKEEASTHATTTGSASINVTRVERQESNFDVLKVVEARARARQANMELS</sequence>
<organism evidence="2 3">
    <name type="scientific">Seminavis robusta</name>
    <dbReference type="NCBI Taxonomy" id="568900"/>
    <lineage>
        <taxon>Eukaryota</taxon>
        <taxon>Sar</taxon>
        <taxon>Stramenopiles</taxon>
        <taxon>Ochrophyta</taxon>
        <taxon>Bacillariophyta</taxon>
        <taxon>Bacillariophyceae</taxon>
        <taxon>Bacillariophycidae</taxon>
        <taxon>Naviculales</taxon>
        <taxon>Naviculaceae</taxon>
        <taxon>Seminavis</taxon>
    </lineage>
</organism>
<dbReference type="Proteomes" id="UP001153069">
    <property type="component" value="Unassembled WGS sequence"/>
</dbReference>
<comment type="caution">
    <text evidence="2">The sequence shown here is derived from an EMBL/GenBank/DDBJ whole genome shotgun (WGS) entry which is preliminary data.</text>
</comment>
<keyword evidence="3" id="KW-1185">Reference proteome</keyword>
<proteinExistence type="predicted"/>
<name>A0A9N8DJQ6_9STRA</name>
<protein>
    <submittedName>
        <fullName evidence="2">Uncharacterized protein</fullName>
    </submittedName>
</protein>
<feature type="compositionally biased region" description="Basic and acidic residues" evidence="1">
    <location>
        <begin position="69"/>
        <end position="85"/>
    </location>
</feature>